<gene>
    <name evidence="1" type="ORF">BCR33DRAFT_338258</name>
</gene>
<dbReference type="Proteomes" id="UP000193642">
    <property type="component" value="Unassembled WGS sequence"/>
</dbReference>
<dbReference type="EMBL" id="MCGO01000031">
    <property type="protein sequence ID" value="ORY41708.1"/>
    <property type="molecule type" value="Genomic_DNA"/>
</dbReference>
<sequence>MPYYPLPPPSVPAPIPDIEVMRAALKTLPSLQNSPLVDDLVQLRADLDSITNENEKREQVLKLVATKHKMLDICTILERKRIIEIVEWYRSKNRVEMTLTDQPPVFGPVTYKSKAAEEARDAFRDSLKAIDSLRNAKT</sequence>
<organism evidence="1 2">
    <name type="scientific">Rhizoclosmatium globosum</name>
    <dbReference type="NCBI Taxonomy" id="329046"/>
    <lineage>
        <taxon>Eukaryota</taxon>
        <taxon>Fungi</taxon>
        <taxon>Fungi incertae sedis</taxon>
        <taxon>Chytridiomycota</taxon>
        <taxon>Chytridiomycota incertae sedis</taxon>
        <taxon>Chytridiomycetes</taxon>
        <taxon>Chytridiales</taxon>
        <taxon>Chytriomycetaceae</taxon>
        <taxon>Rhizoclosmatium</taxon>
    </lineage>
</organism>
<dbReference type="AlphaFoldDB" id="A0A1Y2C3V1"/>
<evidence type="ECO:0000313" key="2">
    <source>
        <dbReference type="Proteomes" id="UP000193642"/>
    </source>
</evidence>
<proteinExistence type="predicted"/>
<keyword evidence="2" id="KW-1185">Reference proteome</keyword>
<name>A0A1Y2C3V1_9FUNG</name>
<comment type="caution">
    <text evidence="1">The sequence shown here is derived from an EMBL/GenBank/DDBJ whole genome shotgun (WGS) entry which is preliminary data.</text>
</comment>
<accession>A0A1Y2C3V1</accession>
<dbReference type="OrthoDB" id="2179170at2759"/>
<evidence type="ECO:0000313" key="1">
    <source>
        <dbReference type="EMBL" id="ORY41708.1"/>
    </source>
</evidence>
<reference evidence="1 2" key="1">
    <citation type="submission" date="2016-07" db="EMBL/GenBank/DDBJ databases">
        <title>Pervasive Adenine N6-methylation of Active Genes in Fungi.</title>
        <authorList>
            <consortium name="DOE Joint Genome Institute"/>
            <person name="Mondo S.J."/>
            <person name="Dannebaum R.O."/>
            <person name="Kuo R.C."/>
            <person name="Labutti K."/>
            <person name="Haridas S."/>
            <person name="Kuo A."/>
            <person name="Salamov A."/>
            <person name="Ahrendt S.R."/>
            <person name="Lipzen A."/>
            <person name="Sullivan W."/>
            <person name="Andreopoulos W.B."/>
            <person name="Clum A."/>
            <person name="Lindquist E."/>
            <person name="Daum C."/>
            <person name="Ramamoorthy G.K."/>
            <person name="Gryganskyi A."/>
            <person name="Culley D."/>
            <person name="Magnuson J.K."/>
            <person name="James T.Y."/>
            <person name="O'Malley M.A."/>
            <person name="Stajich J.E."/>
            <person name="Spatafora J.W."/>
            <person name="Visel A."/>
            <person name="Grigoriev I.V."/>
        </authorList>
    </citation>
    <scope>NUCLEOTIDE SEQUENCE [LARGE SCALE GENOMIC DNA]</scope>
    <source>
        <strain evidence="1 2">JEL800</strain>
    </source>
</reference>
<protein>
    <submittedName>
        <fullName evidence="1">Uncharacterized protein</fullName>
    </submittedName>
</protein>